<dbReference type="SFLD" id="SFLDG01079">
    <property type="entry name" value="spore_photoproduct_lyase_like"/>
    <property type="match status" value="1"/>
</dbReference>
<dbReference type="AlphaFoldDB" id="C8W3T7"/>
<gene>
    <name evidence="1" type="ordered locus">Dtox_0238</name>
</gene>
<dbReference type="NCBIfam" id="TIGR04070">
    <property type="entry name" value="photo_TT_lyase"/>
    <property type="match status" value="1"/>
</dbReference>
<dbReference type="GO" id="GO:0051539">
    <property type="term" value="F:4 iron, 4 sulfur cluster binding"/>
    <property type="evidence" value="ECO:0007669"/>
    <property type="project" value="TreeGrafter"/>
</dbReference>
<dbReference type="eggNOG" id="COG1533">
    <property type="taxonomic scope" value="Bacteria"/>
</dbReference>
<protein>
    <submittedName>
        <fullName evidence="1">Radical SAM domain protein</fullName>
    </submittedName>
</protein>
<keyword evidence="2" id="KW-1185">Reference proteome</keyword>
<dbReference type="SFLD" id="SFLDF00412">
    <property type="entry name" value="spore_photoproduct_lyase_2"/>
    <property type="match status" value="1"/>
</dbReference>
<dbReference type="Gene3D" id="3.40.50.12110">
    <property type="match status" value="1"/>
</dbReference>
<dbReference type="InterPro" id="IPR049539">
    <property type="entry name" value="SPL"/>
</dbReference>
<dbReference type="KEGG" id="dae:Dtox_0238"/>
<reference evidence="1 2" key="1">
    <citation type="journal article" date="2009" name="Stand. Genomic Sci.">
        <title>Complete genome sequence of Desulfotomaculum acetoxidans type strain (5575).</title>
        <authorList>
            <person name="Spring S."/>
            <person name="Lapidus A."/>
            <person name="Schroder M."/>
            <person name="Gleim D."/>
            <person name="Sims D."/>
            <person name="Meincke L."/>
            <person name="Glavina Del Rio T."/>
            <person name="Tice H."/>
            <person name="Copeland A."/>
            <person name="Cheng J.F."/>
            <person name="Lucas S."/>
            <person name="Chen F."/>
            <person name="Nolan M."/>
            <person name="Bruce D."/>
            <person name="Goodwin L."/>
            <person name="Pitluck S."/>
            <person name="Ivanova N."/>
            <person name="Mavromatis K."/>
            <person name="Mikhailova N."/>
            <person name="Pati A."/>
            <person name="Chen A."/>
            <person name="Palaniappan K."/>
            <person name="Land M."/>
            <person name="Hauser L."/>
            <person name="Chang Y.J."/>
            <person name="Jeffries C.D."/>
            <person name="Chain P."/>
            <person name="Saunders E."/>
            <person name="Brettin T."/>
            <person name="Detter J.C."/>
            <person name="Goker M."/>
            <person name="Bristow J."/>
            <person name="Eisen J.A."/>
            <person name="Markowitz V."/>
            <person name="Hugenholtz P."/>
            <person name="Kyrpides N.C."/>
            <person name="Klenk H.P."/>
            <person name="Han C."/>
        </authorList>
    </citation>
    <scope>NUCLEOTIDE SEQUENCE [LARGE SCALE GENOMIC DNA]</scope>
    <source>
        <strain evidence="2">ATCC 49208 / DSM 771 / VKM B-1644</strain>
    </source>
</reference>
<dbReference type="InterPro" id="IPR007197">
    <property type="entry name" value="rSAM"/>
</dbReference>
<dbReference type="HOGENOM" id="CLU_057301_0_0_9"/>
<dbReference type="InterPro" id="IPR058240">
    <property type="entry name" value="rSAM_sf"/>
</dbReference>
<dbReference type="Proteomes" id="UP000002217">
    <property type="component" value="Chromosome"/>
</dbReference>
<accession>C8W3T7</accession>
<dbReference type="Pfam" id="PF20903">
    <property type="entry name" value="SPL"/>
    <property type="match status" value="1"/>
</dbReference>
<dbReference type="InterPro" id="IPR034559">
    <property type="entry name" value="SPL_Clostridia"/>
</dbReference>
<organism evidence="1 2">
    <name type="scientific">Desulfofarcimen acetoxidans (strain ATCC 49208 / DSM 771 / KCTC 5769 / VKM B-1644 / 5575)</name>
    <name type="common">Desulfotomaculum acetoxidans</name>
    <dbReference type="NCBI Taxonomy" id="485916"/>
    <lineage>
        <taxon>Bacteria</taxon>
        <taxon>Bacillati</taxon>
        <taxon>Bacillota</taxon>
        <taxon>Clostridia</taxon>
        <taxon>Eubacteriales</taxon>
        <taxon>Peptococcaceae</taxon>
        <taxon>Desulfofarcimen</taxon>
    </lineage>
</organism>
<dbReference type="SUPFAM" id="SSF102114">
    <property type="entry name" value="Radical SAM enzymes"/>
    <property type="match status" value="1"/>
</dbReference>
<dbReference type="OrthoDB" id="9787095at2"/>
<dbReference type="GO" id="GO:0042601">
    <property type="term" value="C:endospore-forming forespore"/>
    <property type="evidence" value="ECO:0007669"/>
    <property type="project" value="TreeGrafter"/>
</dbReference>
<dbReference type="CDD" id="cd01335">
    <property type="entry name" value="Radical_SAM"/>
    <property type="match status" value="1"/>
</dbReference>
<dbReference type="GO" id="GO:0003913">
    <property type="term" value="F:DNA photolyase activity"/>
    <property type="evidence" value="ECO:0007669"/>
    <property type="project" value="InterPro"/>
</dbReference>
<dbReference type="RefSeq" id="WP_015755912.1">
    <property type="nucleotide sequence ID" value="NC_013216.1"/>
</dbReference>
<dbReference type="PANTHER" id="PTHR37822:SF2">
    <property type="entry name" value="SPORE PHOTOPRODUCT LYASE"/>
    <property type="match status" value="1"/>
</dbReference>
<dbReference type="Gene3D" id="3.80.30.30">
    <property type="match status" value="1"/>
</dbReference>
<dbReference type="STRING" id="485916.Dtox_0238"/>
<evidence type="ECO:0000313" key="1">
    <source>
        <dbReference type="EMBL" id="ACV61191.1"/>
    </source>
</evidence>
<proteinExistence type="predicted"/>
<dbReference type="EMBL" id="CP001720">
    <property type="protein sequence ID" value="ACV61191.1"/>
    <property type="molecule type" value="Genomic_DNA"/>
</dbReference>
<sequence>MTYQPQRVYFEREALNYPLGERLYREFSQQKIDIKLTGSHNRVTGIPGKTAREAYLEGKNTMVVGVRRTLNFETCKPSAHYQLPLVTGCSGMCEYCYLNTNMGKKPYIRVYVNIEEILQQVDKCIEERKPEITFFEGAANSDPLSVEKYTGLLERTIEFFANRSYGRFRFVTKFSEVDSLLGIEHNGHTRWRFSLNAENIIKKYEHRSTSLRDRVKAASKVAQSGYPLGFIIAPVIYYPGWQKDYRDMLLLLSSKLSTFDEAATEFEIITHRYTARAKNNILEIFPDTSLPMVEEGRRFKFGQFGYGKYVYPQEQMTEIKEFFSAQLNELFPQSRLKYLV</sequence>
<name>C8W3T7_DESAS</name>
<dbReference type="GO" id="GO:1904047">
    <property type="term" value="F:S-adenosyl-L-methionine binding"/>
    <property type="evidence" value="ECO:0007669"/>
    <property type="project" value="InterPro"/>
</dbReference>
<dbReference type="PANTHER" id="PTHR37822">
    <property type="entry name" value="SPORE PHOTOPRODUCT LYASE-RELATED"/>
    <property type="match status" value="1"/>
</dbReference>
<dbReference type="SFLD" id="SFLDS00029">
    <property type="entry name" value="Radical_SAM"/>
    <property type="match status" value="1"/>
</dbReference>
<dbReference type="InterPro" id="IPR023897">
    <property type="entry name" value="SPL_firmicutes"/>
</dbReference>
<evidence type="ECO:0000313" key="2">
    <source>
        <dbReference type="Proteomes" id="UP000002217"/>
    </source>
</evidence>